<sequence length="103" mass="11593">MVLVIAVSPIVAQMTVEMTANASWCEYNLSGSFHGKWLAWKDVSFAYVTCSICAWIFTCIEFAVAKAHDHVVLQQQHQVELQAKDVMYTQIEDITQILAIRAS</sequence>
<name>A0A1V9YZB6_ACHHY</name>
<keyword evidence="1" id="KW-0472">Membrane</keyword>
<keyword evidence="3" id="KW-1185">Reference proteome</keyword>
<feature type="transmembrane region" description="Helical" evidence="1">
    <location>
        <begin position="46"/>
        <end position="65"/>
    </location>
</feature>
<keyword evidence="1" id="KW-1133">Transmembrane helix</keyword>
<dbReference type="AlphaFoldDB" id="A0A1V9YZB6"/>
<organism evidence="2 3">
    <name type="scientific">Achlya hypogyna</name>
    <name type="common">Oomycete</name>
    <name type="synonym">Protoachlya hypogyna</name>
    <dbReference type="NCBI Taxonomy" id="1202772"/>
    <lineage>
        <taxon>Eukaryota</taxon>
        <taxon>Sar</taxon>
        <taxon>Stramenopiles</taxon>
        <taxon>Oomycota</taxon>
        <taxon>Saprolegniomycetes</taxon>
        <taxon>Saprolegniales</taxon>
        <taxon>Achlyaceae</taxon>
        <taxon>Achlya</taxon>
    </lineage>
</organism>
<evidence type="ECO:0000256" key="1">
    <source>
        <dbReference type="SAM" id="Phobius"/>
    </source>
</evidence>
<protein>
    <submittedName>
        <fullName evidence="2">Uncharacterized protein</fullName>
    </submittedName>
</protein>
<dbReference type="EMBL" id="JNBR01000557">
    <property type="protein sequence ID" value="OQR91086.1"/>
    <property type="molecule type" value="Genomic_DNA"/>
</dbReference>
<evidence type="ECO:0000313" key="3">
    <source>
        <dbReference type="Proteomes" id="UP000243579"/>
    </source>
</evidence>
<evidence type="ECO:0000313" key="2">
    <source>
        <dbReference type="EMBL" id="OQR91086.1"/>
    </source>
</evidence>
<dbReference type="Proteomes" id="UP000243579">
    <property type="component" value="Unassembled WGS sequence"/>
</dbReference>
<comment type="caution">
    <text evidence="2">The sequence shown here is derived from an EMBL/GenBank/DDBJ whole genome shotgun (WGS) entry which is preliminary data.</text>
</comment>
<accession>A0A1V9YZB6</accession>
<gene>
    <name evidence="2" type="ORF">ACHHYP_20196</name>
</gene>
<reference evidence="2 3" key="1">
    <citation type="journal article" date="2014" name="Genome Biol. Evol.">
        <title>The secreted proteins of Achlya hypogyna and Thraustotheca clavata identify the ancestral oomycete secretome and reveal gene acquisitions by horizontal gene transfer.</title>
        <authorList>
            <person name="Misner I."/>
            <person name="Blouin N."/>
            <person name="Leonard G."/>
            <person name="Richards T.A."/>
            <person name="Lane C.E."/>
        </authorList>
    </citation>
    <scope>NUCLEOTIDE SEQUENCE [LARGE SCALE GENOMIC DNA]</scope>
    <source>
        <strain evidence="2 3">ATCC 48635</strain>
    </source>
</reference>
<proteinExistence type="predicted"/>
<keyword evidence="1" id="KW-0812">Transmembrane</keyword>